<evidence type="ECO:0000256" key="3">
    <source>
        <dbReference type="ARBA" id="ARBA00004496"/>
    </source>
</evidence>
<dbReference type="NCBIfam" id="TIGR01499">
    <property type="entry name" value="folC"/>
    <property type="match status" value="1"/>
</dbReference>
<evidence type="ECO:0000256" key="7">
    <source>
        <dbReference type="ARBA" id="ARBA00022563"/>
    </source>
</evidence>
<evidence type="ECO:0000256" key="5">
    <source>
        <dbReference type="ARBA" id="ARBA00008276"/>
    </source>
</evidence>
<comment type="pathway">
    <text evidence="4 17">Cofactor biosynthesis; tetrahydrofolylpolyglutamate biosynthesis.</text>
</comment>
<feature type="binding site" evidence="19">
    <location>
        <position position="168"/>
    </location>
    <ligand>
        <name>Mg(2+)</name>
        <dbReference type="ChEBI" id="CHEBI:18420"/>
        <label>1</label>
    </ligand>
</feature>
<evidence type="ECO:0000256" key="9">
    <source>
        <dbReference type="ARBA" id="ARBA00022723"/>
    </source>
</evidence>
<evidence type="ECO:0000256" key="1">
    <source>
        <dbReference type="ARBA" id="ARBA00004273"/>
    </source>
</evidence>
<dbReference type="GO" id="GO:0004326">
    <property type="term" value="F:tetrahydrofolylpolyglutamate synthase activity"/>
    <property type="evidence" value="ECO:0007669"/>
    <property type="project" value="UniProtKB-EC"/>
</dbReference>
<keyword evidence="11" id="KW-0999">Mitochondrion inner membrane</keyword>
<dbReference type="GO" id="GO:0005759">
    <property type="term" value="C:mitochondrial matrix"/>
    <property type="evidence" value="ECO:0007669"/>
    <property type="project" value="UniProtKB-SubCell"/>
</dbReference>
<dbReference type="InterPro" id="IPR018109">
    <property type="entry name" value="Folylpolyglutamate_synth_CS"/>
</dbReference>
<comment type="similarity">
    <text evidence="5 17">Belongs to the folylpolyglutamate synthase family.</text>
</comment>
<dbReference type="InterPro" id="IPR023600">
    <property type="entry name" value="Folylpolyglutamate_synth_euk"/>
</dbReference>
<evidence type="ECO:0000256" key="13">
    <source>
        <dbReference type="ARBA" id="ARBA00022842"/>
    </source>
</evidence>
<dbReference type="SUPFAM" id="SSF53623">
    <property type="entry name" value="MurD-like peptide ligases, catalytic domain"/>
    <property type="match status" value="1"/>
</dbReference>
<accession>A0AA38X1Q0</accession>
<evidence type="ECO:0000256" key="18">
    <source>
        <dbReference type="PIRSR" id="PIRSR038895-1"/>
    </source>
</evidence>
<reference evidence="20" key="1">
    <citation type="submission" date="2022-10" db="EMBL/GenBank/DDBJ databases">
        <title>Culturing micro-colonial fungi from biological soil crusts in the Mojave desert and describing Neophaeococcomyces mojavensis, and introducing the new genera and species Taxawa tesnikishii.</title>
        <authorList>
            <person name="Kurbessoian T."/>
            <person name="Stajich J.E."/>
        </authorList>
    </citation>
    <scope>NUCLEOTIDE SEQUENCE</scope>
    <source>
        <strain evidence="20">TK_41</strain>
    </source>
</reference>
<dbReference type="AlphaFoldDB" id="A0AA38X1Q0"/>
<keyword evidence="12 18" id="KW-0067">ATP-binding</keyword>
<name>A0AA38X1Q0_9EURO</name>
<evidence type="ECO:0000256" key="15">
    <source>
        <dbReference type="ARBA" id="ARBA00023136"/>
    </source>
</evidence>
<dbReference type="PANTHER" id="PTHR11136:SF5">
    <property type="entry name" value="FOLYLPOLYGLUTAMATE SYNTHASE, MITOCHONDRIAL"/>
    <property type="match status" value="1"/>
</dbReference>
<evidence type="ECO:0000256" key="2">
    <source>
        <dbReference type="ARBA" id="ARBA00004305"/>
    </source>
</evidence>
<comment type="cofactor">
    <cofactor evidence="17">
        <name>a monovalent cation</name>
        <dbReference type="ChEBI" id="CHEBI:60242"/>
    </cofactor>
    <text evidence="17">A monovalent cation.</text>
</comment>
<evidence type="ECO:0000256" key="8">
    <source>
        <dbReference type="ARBA" id="ARBA00022598"/>
    </source>
</evidence>
<evidence type="ECO:0000256" key="14">
    <source>
        <dbReference type="ARBA" id="ARBA00023128"/>
    </source>
</evidence>
<gene>
    <name evidence="20" type="ORF">H2200_010533</name>
</gene>
<keyword evidence="10 18" id="KW-0547">Nucleotide-binding</keyword>
<dbReference type="GO" id="GO:0046872">
    <property type="term" value="F:metal ion binding"/>
    <property type="evidence" value="ECO:0007669"/>
    <property type="project" value="UniProtKB-KW"/>
</dbReference>
<dbReference type="EC" id="6.3.2.17" evidence="17"/>
<dbReference type="GO" id="GO:0005743">
    <property type="term" value="C:mitochondrial inner membrane"/>
    <property type="evidence" value="ECO:0007669"/>
    <property type="project" value="UniProtKB-SubCell"/>
</dbReference>
<keyword evidence="15" id="KW-0472">Membrane</keyword>
<comment type="function">
    <text evidence="17">Catalyzes conversion of folates to polyglutamate derivatives allowing concentration of folate compounds in the cell and the intracellular retention of these cofactors, which are important substrates for most of the folate-dependent enzymes that are involved in one-carbon transfer reactions involved in purine, pyrimidine and amino acid synthesis.</text>
</comment>
<comment type="caution">
    <text evidence="20">The sequence shown here is derived from an EMBL/GenBank/DDBJ whole genome shotgun (WGS) entry which is preliminary data.</text>
</comment>
<organism evidence="20 21">
    <name type="scientific">Cladophialophora chaetospira</name>
    <dbReference type="NCBI Taxonomy" id="386627"/>
    <lineage>
        <taxon>Eukaryota</taxon>
        <taxon>Fungi</taxon>
        <taxon>Dikarya</taxon>
        <taxon>Ascomycota</taxon>
        <taxon>Pezizomycotina</taxon>
        <taxon>Eurotiomycetes</taxon>
        <taxon>Chaetothyriomycetidae</taxon>
        <taxon>Chaetothyriales</taxon>
        <taxon>Herpotrichiellaceae</taxon>
        <taxon>Cladophialophora</taxon>
    </lineage>
</organism>
<dbReference type="SUPFAM" id="SSF53244">
    <property type="entry name" value="MurD-like peptide ligases, peptide-binding domain"/>
    <property type="match status" value="1"/>
</dbReference>
<sequence>MARTYESNFAVVDAIRKSGRKLNEQAMPEMVEWCRRIGIKPVDLWAFKPIHIAGTKGKGSTAAFTSSILQQFIYYKQHPGAREFSKVGLYTSPHLTSVRERIQINGKPLDEDVFARYFFEVWDRLEAAATEAGQDPKAAQAKPVYFRYLTLMAFHTYISEKVDVAVIECGIGGAYDSTNVIEYPAAAGITTLGIDHVGMLGSTISDIAWHKAGIMKEGSVCYTHVDQPPEAKAVLEKVAREKRTTLKYVQTHAGIQHGDLELGLQGDFQKINATLAVELANKWLSEEGYYANEEFWKRVRVGLQSVQWPGRCEIKHGLGVTWCIDGAHTMESIKLAGEWFASQITANSTSGQATATPAQPKPRFLLFNQQGLRDASSLAVELFNTLSTALNNAHPFTHVIFCTNTTFEDTGYKPDLVSMNTKDSDVQTLKVQRELAETWSKIDPRAKVEVVRTIEGAVRMIQGYANTHQGNSSVDTKEKGIVTLVTGSLHLVGGFLAVLEQLVASQAVAPRSASTNDLTPVPPG</sequence>
<comment type="subcellular location">
    <subcellularLocation>
        <location evidence="3">Cytoplasm</location>
    </subcellularLocation>
    <subcellularLocation>
        <location evidence="1">Mitochondrion inner membrane</location>
    </subcellularLocation>
    <subcellularLocation>
        <location evidence="2">Mitochondrion matrix</location>
    </subcellularLocation>
</comment>
<evidence type="ECO:0000256" key="12">
    <source>
        <dbReference type="ARBA" id="ARBA00022840"/>
    </source>
</evidence>
<dbReference type="GO" id="GO:0005829">
    <property type="term" value="C:cytosol"/>
    <property type="evidence" value="ECO:0007669"/>
    <property type="project" value="TreeGrafter"/>
</dbReference>
<keyword evidence="21" id="KW-1185">Reference proteome</keyword>
<evidence type="ECO:0000256" key="17">
    <source>
        <dbReference type="PIRNR" id="PIRNR038895"/>
    </source>
</evidence>
<keyword evidence="13 19" id="KW-0460">Magnesium</keyword>
<feature type="binding site" evidence="19">
    <location>
        <position position="92"/>
    </location>
    <ligand>
        <name>Mg(2+)</name>
        <dbReference type="ChEBI" id="CHEBI:18420"/>
        <label>1</label>
    </ligand>
</feature>
<feature type="binding site" evidence="19">
    <location>
        <position position="196"/>
    </location>
    <ligand>
        <name>Mg(2+)</name>
        <dbReference type="ChEBI" id="CHEBI:18420"/>
        <label>1</label>
    </ligand>
</feature>
<dbReference type="PANTHER" id="PTHR11136">
    <property type="entry name" value="FOLYLPOLYGLUTAMATE SYNTHASE-RELATED"/>
    <property type="match status" value="1"/>
</dbReference>
<evidence type="ECO:0000313" key="21">
    <source>
        <dbReference type="Proteomes" id="UP001172673"/>
    </source>
</evidence>
<evidence type="ECO:0000256" key="19">
    <source>
        <dbReference type="PIRSR" id="PIRSR038895-2"/>
    </source>
</evidence>
<dbReference type="FunFam" id="3.40.1190.10:FF:000009">
    <property type="entry name" value="Folylpolyglutamate synthase"/>
    <property type="match status" value="1"/>
</dbReference>
<evidence type="ECO:0000256" key="10">
    <source>
        <dbReference type="ARBA" id="ARBA00022741"/>
    </source>
</evidence>
<evidence type="ECO:0000256" key="16">
    <source>
        <dbReference type="ARBA" id="ARBA00047493"/>
    </source>
</evidence>
<protein>
    <recommendedName>
        <fullName evidence="17">Folylpolyglutamate synthase</fullName>
        <ecNumber evidence="17">6.3.2.17</ecNumber>
    </recommendedName>
    <alternativeName>
        <fullName evidence="17">Folylpoly-gamma-glutamate synthetase</fullName>
    </alternativeName>
    <alternativeName>
        <fullName evidence="17">Tetrahydrofolylpolyglutamate synthase</fullName>
    </alternativeName>
</protein>
<evidence type="ECO:0000256" key="11">
    <source>
        <dbReference type="ARBA" id="ARBA00022792"/>
    </source>
</evidence>
<dbReference type="Proteomes" id="UP001172673">
    <property type="component" value="Unassembled WGS sequence"/>
</dbReference>
<dbReference type="Gene3D" id="3.90.190.20">
    <property type="entry name" value="Mur ligase, C-terminal domain"/>
    <property type="match status" value="1"/>
</dbReference>
<comment type="catalytic activity">
    <reaction evidence="16 17">
        <text>(6S)-5,6,7,8-tetrahydrofolyl-(gamma-L-Glu)(n) + L-glutamate + ATP = (6S)-5,6,7,8-tetrahydrofolyl-(gamma-L-Glu)(n+1) + ADP + phosphate + H(+)</text>
        <dbReference type="Rhea" id="RHEA:10580"/>
        <dbReference type="Rhea" id="RHEA-COMP:14738"/>
        <dbReference type="Rhea" id="RHEA-COMP:14740"/>
        <dbReference type="ChEBI" id="CHEBI:15378"/>
        <dbReference type="ChEBI" id="CHEBI:29985"/>
        <dbReference type="ChEBI" id="CHEBI:30616"/>
        <dbReference type="ChEBI" id="CHEBI:43474"/>
        <dbReference type="ChEBI" id="CHEBI:141005"/>
        <dbReference type="ChEBI" id="CHEBI:456216"/>
        <dbReference type="EC" id="6.3.2.17"/>
    </reaction>
</comment>
<dbReference type="InterPro" id="IPR001645">
    <property type="entry name" value="Folylpolyglutamate_synth"/>
</dbReference>
<keyword evidence="8 17" id="KW-0436">Ligase</keyword>
<evidence type="ECO:0000256" key="4">
    <source>
        <dbReference type="ARBA" id="ARBA00005150"/>
    </source>
</evidence>
<keyword evidence="14" id="KW-0496">Mitochondrion</keyword>
<dbReference type="EMBL" id="JAPDRK010000017">
    <property type="protein sequence ID" value="KAJ9605143.1"/>
    <property type="molecule type" value="Genomic_DNA"/>
</dbReference>
<keyword evidence="9 19" id="KW-0479">Metal-binding</keyword>
<dbReference type="PIRSF" id="PIRSF038895">
    <property type="entry name" value="FPGS"/>
    <property type="match status" value="1"/>
</dbReference>
<proteinExistence type="inferred from homology"/>
<dbReference type="GO" id="GO:0006730">
    <property type="term" value="P:one-carbon metabolic process"/>
    <property type="evidence" value="ECO:0007669"/>
    <property type="project" value="UniProtKB-KW"/>
</dbReference>
<dbReference type="InterPro" id="IPR036565">
    <property type="entry name" value="Mur-like_cat_sf"/>
</dbReference>
<dbReference type="GO" id="GO:0005524">
    <property type="term" value="F:ATP binding"/>
    <property type="evidence" value="ECO:0007669"/>
    <property type="project" value="UniProtKB-KW"/>
</dbReference>
<evidence type="ECO:0000256" key="6">
    <source>
        <dbReference type="ARBA" id="ARBA00022490"/>
    </source>
</evidence>
<evidence type="ECO:0000313" key="20">
    <source>
        <dbReference type="EMBL" id="KAJ9605143.1"/>
    </source>
</evidence>
<keyword evidence="6" id="KW-0963">Cytoplasm</keyword>
<feature type="binding site" evidence="18">
    <location>
        <position position="311"/>
    </location>
    <ligand>
        <name>ATP</name>
        <dbReference type="ChEBI" id="CHEBI:30616"/>
    </ligand>
</feature>
<dbReference type="PROSITE" id="PS01012">
    <property type="entry name" value="FOLYLPOLYGLU_SYNT_2"/>
    <property type="match status" value="1"/>
</dbReference>
<keyword evidence="7 17" id="KW-0554">One-carbon metabolism</keyword>
<dbReference type="Gene3D" id="3.40.1190.10">
    <property type="entry name" value="Mur-like, catalytic domain"/>
    <property type="match status" value="1"/>
</dbReference>
<feature type="binding site" evidence="18">
    <location>
        <position position="325"/>
    </location>
    <ligand>
        <name>ATP</name>
        <dbReference type="ChEBI" id="CHEBI:30616"/>
    </ligand>
</feature>
<dbReference type="InterPro" id="IPR036615">
    <property type="entry name" value="Mur_ligase_C_dom_sf"/>
</dbReference>